<evidence type="ECO:0000313" key="1">
    <source>
        <dbReference type="EMBL" id="JAE16503.1"/>
    </source>
</evidence>
<proteinExistence type="predicted"/>
<reference evidence="1" key="1">
    <citation type="submission" date="2014-09" db="EMBL/GenBank/DDBJ databases">
        <authorList>
            <person name="Magalhaes I.L.F."/>
            <person name="Oliveira U."/>
            <person name="Santos F.R."/>
            <person name="Vidigal T.H.D.A."/>
            <person name="Brescovit A.D."/>
            <person name="Santos A.J."/>
        </authorList>
    </citation>
    <scope>NUCLEOTIDE SEQUENCE</scope>
    <source>
        <tissue evidence="1">Shoot tissue taken approximately 20 cm above the soil surface</tissue>
    </source>
</reference>
<accession>A0A0A9G769</accession>
<name>A0A0A9G769_ARUDO</name>
<sequence length="81" mass="9108">MVIRWIFPYSRCGRGWYVANISAKFFENNFIELWKEVSIIISKVSAFGDQRHQSSGCGRCSGGGRVHGVSTDDFCLGVLIF</sequence>
<reference evidence="1" key="2">
    <citation type="journal article" date="2015" name="Data Brief">
        <title>Shoot transcriptome of the giant reed, Arundo donax.</title>
        <authorList>
            <person name="Barrero R.A."/>
            <person name="Guerrero F.D."/>
            <person name="Moolhuijzen P."/>
            <person name="Goolsby J.A."/>
            <person name="Tidwell J."/>
            <person name="Bellgard S.E."/>
            <person name="Bellgard M.I."/>
        </authorList>
    </citation>
    <scope>NUCLEOTIDE SEQUENCE</scope>
    <source>
        <tissue evidence="1">Shoot tissue taken approximately 20 cm above the soil surface</tissue>
    </source>
</reference>
<dbReference type="AlphaFoldDB" id="A0A0A9G769"/>
<dbReference type="EMBL" id="GBRH01181393">
    <property type="protein sequence ID" value="JAE16503.1"/>
    <property type="molecule type" value="Transcribed_RNA"/>
</dbReference>
<protein>
    <submittedName>
        <fullName evidence="1">Uncharacterized protein</fullName>
    </submittedName>
</protein>
<organism evidence="1">
    <name type="scientific">Arundo donax</name>
    <name type="common">Giant reed</name>
    <name type="synonym">Donax arundinaceus</name>
    <dbReference type="NCBI Taxonomy" id="35708"/>
    <lineage>
        <taxon>Eukaryota</taxon>
        <taxon>Viridiplantae</taxon>
        <taxon>Streptophyta</taxon>
        <taxon>Embryophyta</taxon>
        <taxon>Tracheophyta</taxon>
        <taxon>Spermatophyta</taxon>
        <taxon>Magnoliopsida</taxon>
        <taxon>Liliopsida</taxon>
        <taxon>Poales</taxon>
        <taxon>Poaceae</taxon>
        <taxon>PACMAD clade</taxon>
        <taxon>Arundinoideae</taxon>
        <taxon>Arundineae</taxon>
        <taxon>Arundo</taxon>
    </lineage>
</organism>